<sequence length="129" mass="14147">MRFSNTLLMFLGSVALVSSTIIDFSKANTKNEESLKPLAQEGGVLPKKVPVTERLGKETCDEIAKDFGQPIIPHGLKVKCQGQNVQMSRGKVILLSSEKEGKERDFATACRKLKECSKILGIDVDIVEP</sequence>
<keyword evidence="1" id="KW-0732">Signal</keyword>
<evidence type="ECO:0000256" key="1">
    <source>
        <dbReference type="SAM" id="SignalP"/>
    </source>
</evidence>
<dbReference type="Proteomes" id="UP001479436">
    <property type="component" value="Unassembled WGS sequence"/>
</dbReference>
<evidence type="ECO:0000313" key="3">
    <source>
        <dbReference type="Proteomes" id="UP001479436"/>
    </source>
</evidence>
<accession>A0ABR2WUP4</accession>
<dbReference type="EMBL" id="JASJQH010000296">
    <property type="protein sequence ID" value="KAK9765239.1"/>
    <property type="molecule type" value="Genomic_DNA"/>
</dbReference>
<organism evidence="2 3">
    <name type="scientific">Basidiobolus ranarum</name>
    <dbReference type="NCBI Taxonomy" id="34480"/>
    <lineage>
        <taxon>Eukaryota</taxon>
        <taxon>Fungi</taxon>
        <taxon>Fungi incertae sedis</taxon>
        <taxon>Zoopagomycota</taxon>
        <taxon>Entomophthoromycotina</taxon>
        <taxon>Basidiobolomycetes</taxon>
        <taxon>Basidiobolales</taxon>
        <taxon>Basidiobolaceae</taxon>
        <taxon>Basidiobolus</taxon>
    </lineage>
</organism>
<name>A0ABR2WUP4_9FUNG</name>
<keyword evidence="3" id="KW-1185">Reference proteome</keyword>
<gene>
    <name evidence="2" type="ORF">K7432_006591</name>
</gene>
<feature type="chain" id="PRO_5047325399" evidence="1">
    <location>
        <begin position="20"/>
        <end position="129"/>
    </location>
</feature>
<reference evidence="2 3" key="1">
    <citation type="submission" date="2023-04" db="EMBL/GenBank/DDBJ databases">
        <title>Genome of Basidiobolus ranarum AG-B5.</title>
        <authorList>
            <person name="Stajich J.E."/>
            <person name="Carter-House D."/>
            <person name="Gryganskyi A."/>
        </authorList>
    </citation>
    <scope>NUCLEOTIDE SEQUENCE [LARGE SCALE GENOMIC DNA]</scope>
    <source>
        <strain evidence="2 3">AG-B5</strain>
    </source>
</reference>
<protein>
    <submittedName>
        <fullName evidence="2">Uncharacterized protein</fullName>
    </submittedName>
</protein>
<evidence type="ECO:0000313" key="2">
    <source>
        <dbReference type="EMBL" id="KAK9765239.1"/>
    </source>
</evidence>
<comment type="caution">
    <text evidence="2">The sequence shown here is derived from an EMBL/GenBank/DDBJ whole genome shotgun (WGS) entry which is preliminary data.</text>
</comment>
<feature type="signal peptide" evidence="1">
    <location>
        <begin position="1"/>
        <end position="19"/>
    </location>
</feature>
<proteinExistence type="predicted"/>